<dbReference type="Gene3D" id="3.60.160.10">
    <property type="entry name" value="Mitochondrial biogenesis AIM24"/>
    <property type="match status" value="1"/>
</dbReference>
<comment type="caution">
    <text evidence="1">The sequence shown here is derived from an EMBL/GenBank/DDBJ whole genome shotgun (WGS) entry which is preliminary data.</text>
</comment>
<organism evidence="1 2">
    <name type="scientific">Blastopirellula marina</name>
    <dbReference type="NCBI Taxonomy" id="124"/>
    <lineage>
        <taxon>Bacteria</taxon>
        <taxon>Pseudomonadati</taxon>
        <taxon>Planctomycetota</taxon>
        <taxon>Planctomycetia</taxon>
        <taxon>Pirellulales</taxon>
        <taxon>Pirellulaceae</taxon>
        <taxon>Blastopirellula</taxon>
    </lineage>
</organism>
<dbReference type="OrthoDB" id="8707822at2"/>
<dbReference type="Pfam" id="PF01987">
    <property type="entry name" value="AIM24"/>
    <property type="match status" value="1"/>
</dbReference>
<dbReference type="Proteomes" id="UP000239388">
    <property type="component" value="Unassembled WGS sequence"/>
</dbReference>
<name>A0A2S8FHG8_9BACT</name>
<dbReference type="RefSeq" id="WP_105356648.1">
    <property type="nucleotide sequence ID" value="NZ_PUIB01000019.1"/>
</dbReference>
<evidence type="ECO:0000313" key="1">
    <source>
        <dbReference type="EMBL" id="PQO31592.1"/>
    </source>
</evidence>
<accession>A0A2S8FHG8</accession>
<dbReference type="PANTHER" id="PTHR38074:SF1">
    <property type="entry name" value="ALTERED INHERITANCE OF MITOCHONDRIA PROTEIN 24, MITOCHONDRIAL"/>
    <property type="match status" value="1"/>
</dbReference>
<dbReference type="AlphaFoldDB" id="A0A2S8FHG8"/>
<sequence>MSTVENRYTLREFVNQTQQQDRGEGFFEMESPRILEVNLNGNYVWTKMGSMISYLGSMKFEREGVFDKGIGGFFKKAITGEGARLTKVSGNGKLYLADYGKKIQILRLENQEIVVNANDVLAFENSVTWDIKMMKRISSMMAGGLFQMTLSGSGMVAITTHYEPLTLVVTPNQPVYTDPNATVAWSGTLSPNLKTDISFRSLIGRSSGESFQMEFIGNGFVVVQPFEEVYHAEG</sequence>
<dbReference type="InterPro" id="IPR016031">
    <property type="entry name" value="Trp_RNA-bd_attenuator-like_dom"/>
</dbReference>
<dbReference type="InterPro" id="IPR002838">
    <property type="entry name" value="AIM24"/>
</dbReference>
<dbReference type="SUPFAM" id="SSF51219">
    <property type="entry name" value="TRAP-like"/>
    <property type="match status" value="1"/>
</dbReference>
<dbReference type="InterPro" id="IPR036983">
    <property type="entry name" value="AIM24_sf"/>
</dbReference>
<protein>
    <recommendedName>
        <fullName evidence="3">AIM24 family protein</fullName>
    </recommendedName>
</protein>
<evidence type="ECO:0000313" key="2">
    <source>
        <dbReference type="Proteomes" id="UP000239388"/>
    </source>
</evidence>
<reference evidence="1 2" key="1">
    <citation type="submission" date="2018-02" db="EMBL/GenBank/DDBJ databases">
        <title>Comparative genomes isolates from brazilian mangrove.</title>
        <authorList>
            <person name="Araujo J.E."/>
            <person name="Taketani R.G."/>
            <person name="Silva M.C.P."/>
            <person name="Loureco M.V."/>
            <person name="Andreote F.D."/>
        </authorList>
    </citation>
    <scope>NUCLEOTIDE SEQUENCE [LARGE SCALE GENOMIC DNA]</scope>
    <source>
        <strain evidence="1 2">NAP PRIS-MGV</strain>
    </source>
</reference>
<dbReference type="EMBL" id="PUIB01000019">
    <property type="protein sequence ID" value="PQO31592.1"/>
    <property type="molecule type" value="Genomic_DNA"/>
</dbReference>
<gene>
    <name evidence="1" type="ORF">C5Y98_19440</name>
</gene>
<evidence type="ECO:0008006" key="3">
    <source>
        <dbReference type="Google" id="ProtNLM"/>
    </source>
</evidence>
<proteinExistence type="predicted"/>
<dbReference type="PANTHER" id="PTHR38074">
    <property type="entry name" value="ALTERED INHERITANCE OF MITOCHONDRIA PROTEIN 24, MITOCHONDRIAL"/>
    <property type="match status" value="1"/>
</dbReference>